<feature type="region of interest" description="Disordered" evidence="8">
    <location>
        <begin position="1"/>
        <end position="50"/>
    </location>
</feature>
<comment type="similarity">
    <text evidence="2">Belongs to the FliH family.</text>
</comment>
<keyword evidence="6" id="KW-1006">Bacterial flagellum protein export</keyword>
<evidence type="ECO:0000256" key="2">
    <source>
        <dbReference type="ARBA" id="ARBA00006602"/>
    </source>
</evidence>
<dbReference type="PANTHER" id="PTHR34982:SF1">
    <property type="entry name" value="FLAGELLAR ASSEMBLY PROTEIN FLIH"/>
    <property type="match status" value="1"/>
</dbReference>
<keyword evidence="4" id="KW-1005">Bacterial flagellum biogenesis</keyword>
<evidence type="ECO:0000313" key="11">
    <source>
        <dbReference type="Proteomes" id="UP000267019"/>
    </source>
</evidence>
<evidence type="ECO:0000256" key="6">
    <source>
        <dbReference type="ARBA" id="ARBA00023225"/>
    </source>
</evidence>
<keyword evidence="7" id="KW-0175">Coiled coil</keyword>
<evidence type="ECO:0000256" key="4">
    <source>
        <dbReference type="ARBA" id="ARBA00022795"/>
    </source>
</evidence>
<evidence type="ECO:0000256" key="3">
    <source>
        <dbReference type="ARBA" id="ARBA00022448"/>
    </source>
</evidence>
<gene>
    <name evidence="10" type="ORF">C7438_1369</name>
</gene>
<dbReference type="InterPro" id="IPR018035">
    <property type="entry name" value="Flagellar_FliH/T3SS_HrpE"/>
</dbReference>
<evidence type="ECO:0000313" key="10">
    <source>
        <dbReference type="EMBL" id="RKQ84191.1"/>
    </source>
</evidence>
<feature type="coiled-coil region" evidence="7">
    <location>
        <begin position="55"/>
        <end position="143"/>
    </location>
</feature>
<dbReference type="AlphaFoldDB" id="A0A660KWX3"/>
<keyword evidence="10" id="KW-0966">Cell projection</keyword>
<name>A0A660KWX3_9BACL</name>
<dbReference type="GO" id="GO:0005829">
    <property type="term" value="C:cytosol"/>
    <property type="evidence" value="ECO:0007669"/>
    <property type="project" value="TreeGrafter"/>
</dbReference>
<keyword evidence="10" id="KW-0282">Flagellum</keyword>
<keyword evidence="10" id="KW-0969">Cilium</keyword>
<dbReference type="InterPro" id="IPR051472">
    <property type="entry name" value="T3SS_Stator/FliH"/>
</dbReference>
<accession>A0A660KWX3</accession>
<evidence type="ECO:0000256" key="5">
    <source>
        <dbReference type="ARBA" id="ARBA00022927"/>
    </source>
</evidence>
<feature type="domain" description="Flagellar assembly protein FliH/Type III secretion system HrpE" evidence="9">
    <location>
        <begin position="123"/>
        <end position="250"/>
    </location>
</feature>
<evidence type="ECO:0000256" key="8">
    <source>
        <dbReference type="SAM" id="MobiDB-lite"/>
    </source>
</evidence>
<reference evidence="10 11" key="1">
    <citation type="submission" date="2018-10" db="EMBL/GenBank/DDBJ databases">
        <title>Genomic Encyclopedia of Type Strains, Phase IV (KMG-IV): sequencing the most valuable type-strain genomes for metagenomic binning, comparative biology and taxonomic classification.</title>
        <authorList>
            <person name="Goeker M."/>
        </authorList>
    </citation>
    <scope>NUCLEOTIDE SEQUENCE [LARGE SCALE GENOMIC DNA]</scope>
    <source>
        <strain evidence="10 11">DSM 22653</strain>
    </source>
</reference>
<dbReference type="RefSeq" id="WP_121444613.1">
    <property type="nucleotide sequence ID" value="NZ_RBIJ01000004.1"/>
</dbReference>
<comment type="function">
    <text evidence="1">Needed for flagellar regrowth and assembly.</text>
</comment>
<dbReference type="Pfam" id="PF02108">
    <property type="entry name" value="FliH"/>
    <property type="match status" value="1"/>
</dbReference>
<protein>
    <submittedName>
        <fullName evidence="10">Flagellar biosynthesis/type III secretory pathway protein FliH</fullName>
    </submittedName>
</protein>
<dbReference type="GO" id="GO:0015031">
    <property type="term" value="P:protein transport"/>
    <property type="evidence" value="ECO:0007669"/>
    <property type="project" value="UniProtKB-KW"/>
</dbReference>
<dbReference type="PANTHER" id="PTHR34982">
    <property type="entry name" value="YOP PROTEINS TRANSLOCATION PROTEIN L"/>
    <property type="match status" value="1"/>
</dbReference>
<sequence>MSSLSEATGLFKGPGVERASPLRLDPPAPFREFPEDRKPQAPDGAGGSRLESLLRKRALLERERILREAREALAREEAERRRVWEEEARRVRDEARREGYAAGFAEGSAAARREAEAVLAERLEKLAEAQEALLAECDAMRRALLREAEEAVFLLAETVVREALRDEERLVRYVRAQLRERLEGGQAILYVAPEDFPVVRRLSAEGELSSDVGPLSRFELRIDPRLARGDFRLEVARGVYEGSVHAQVHRLLEAWKRYQEVGGDPGREG</sequence>
<proteinExistence type="inferred from homology"/>
<keyword evidence="3" id="KW-0813">Transport</keyword>
<keyword evidence="11" id="KW-1185">Reference proteome</keyword>
<comment type="caution">
    <text evidence="10">The sequence shown here is derived from an EMBL/GenBank/DDBJ whole genome shotgun (WGS) entry which is preliminary data.</text>
</comment>
<evidence type="ECO:0000256" key="1">
    <source>
        <dbReference type="ARBA" id="ARBA00003041"/>
    </source>
</evidence>
<organism evidence="10 11">
    <name type="scientific">Brockia lithotrophica</name>
    <dbReference type="NCBI Taxonomy" id="933949"/>
    <lineage>
        <taxon>Bacteria</taxon>
        <taxon>Bacillati</taxon>
        <taxon>Bacillota</taxon>
        <taxon>Bacilli</taxon>
        <taxon>Bacillales</taxon>
        <taxon>Bacillales Family X. Incertae Sedis</taxon>
        <taxon>Brockia</taxon>
    </lineage>
</organism>
<dbReference type="GO" id="GO:0044781">
    <property type="term" value="P:bacterial-type flagellum organization"/>
    <property type="evidence" value="ECO:0007669"/>
    <property type="project" value="UniProtKB-KW"/>
</dbReference>
<dbReference type="Proteomes" id="UP000267019">
    <property type="component" value="Unassembled WGS sequence"/>
</dbReference>
<evidence type="ECO:0000256" key="7">
    <source>
        <dbReference type="SAM" id="Coils"/>
    </source>
</evidence>
<evidence type="ECO:0000259" key="9">
    <source>
        <dbReference type="Pfam" id="PF02108"/>
    </source>
</evidence>
<dbReference type="EMBL" id="RBIJ01000004">
    <property type="protein sequence ID" value="RKQ84191.1"/>
    <property type="molecule type" value="Genomic_DNA"/>
</dbReference>
<keyword evidence="5" id="KW-0653">Protein transport</keyword>